<evidence type="ECO:0000313" key="3">
    <source>
        <dbReference type="Proteomes" id="UP001497457"/>
    </source>
</evidence>
<dbReference type="EMBL" id="OZ075130">
    <property type="protein sequence ID" value="CAL4978390.1"/>
    <property type="molecule type" value="Genomic_DNA"/>
</dbReference>
<dbReference type="AlphaFoldDB" id="A0ABC9AJ99"/>
<sequence>MGEEEEEAVQEAEGAGGARKRKRGVGDGGEEEVDAVAEAEGCGAAGDGGVYEKELLGEDGDDDGAGYEGIAEEAVAEVMRWLEAEISSPAAAAAPASSPGFVTINGNEESCGPSFSAAASTVMASVDTRACFPPPPPLPWPWPEPLPATSVAGMGMDMDMDADAAAAKKMDADDVEMDLGDADEEWLARLLTCGGPLLEGVL</sequence>
<feature type="compositionally biased region" description="Acidic residues" evidence="1">
    <location>
        <begin position="28"/>
        <end position="37"/>
    </location>
</feature>
<gene>
    <name evidence="2" type="ORF">URODEC1_LOCUS54706</name>
</gene>
<feature type="compositionally biased region" description="Acidic residues" evidence="1">
    <location>
        <begin position="57"/>
        <end position="66"/>
    </location>
</feature>
<dbReference type="PANTHER" id="PTHR37265">
    <property type="entry name" value="OS01G0195300 PROTEIN"/>
    <property type="match status" value="1"/>
</dbReference>
<feature type="compositionally biased region" description="Acidic residues" evidence="1">
    <location>
        <begin position="1"/>
        <end position="10"/>
    </location>
</feature>
<organism evidence="2 3">
    <name type="scientific">Urochloa decumbens</name>
    <dbReference type="NCBI Taxonomy" id="240449"/>
    <lineage>
        <taxon>Eukaryota</taxon>
        <taxon>Viridiplantae</taxon>
        <taxon>Streptophyta</taxon>
        <taxon>Embryophyta</taxon>
        <taxon>Tracheophyta</taxon>
        <taxon>Spermatophyta</taxon>
        <taxon>Magnoliopsida</taxon>
        <taxon>Liliopsida</taxon>
        <taxon>Poales</taxon>
        <taxon>Poaceae</taxon>
        <taxon>PACMAD clade</taxon>
        <taxon>Panicoideae</taxon>
        <taxon>Panicodae</taxon>
        <taxon>Paniceae</taxon>
        <taxon>Melinidinae</taxon>
        <taxon>Urochloa</taxon>
    </lineage>
</organism>
<evidence type="ECO:0000313" key="2">
    <source>
        <dbReference type="EMBL" id="CAL4978390.1"/>
    </source>
</evidence>
<keyword evidence="3" id="KW-1185">Reference proteome</keyword>
<feature type="region of interest" description="Disordered" evidence="1">
    <location>
        <begin position="1"/>
        <end position="66"/>
    </location>
</feature>
<proteinExistence type="predicted"/>
<reference evidence="2" key="1">
    <citation type="submission" date="2024-10" db="EMBL/GenBank/DDBJ databases">
        <authorList>
            <person name="Ryan C."/>
        </authorList>
    </citation>
    <scope>NUCLEOTIDE SEQUENCE [LARGE SCALE GENOMIC DNA]</scope>
</reference>
<accession>A0ABC9AJ99</accession>
<dbReference type="PANTHER" id="PTHR37265:SF5">
    <property type="entry name" value="OS01G0195300 PROTEIN"/>
    <property type="match status" value="1"/>
</dbReference>
<name>A0ABC9AJ99_9POAL</name>
<dbReference type="Proteomes" id="UP001497457">
    <property type="component" value="Chromosome 20rd"/>
</dbReference>
<protein>
    <submittedName>
        <fullName evidence="2">Uncharacterized protein</fullName>
    </submittedName>
</protein>
<evidence type="ECO:0000256" key="1">
    <source>
        <dbReference type="SAM" id="MobiDB-lite"/>
    </source>
</evidence>